<dbReference type="AlphaFoldDB" id="A0A183FGT7"/>
<organism evidence="2 3">
    <name type="scientific">Heligmosomoides polygyrus</name>
    <name type="common">Parasitic roundworm</name>
    <dbReference type="NCBI Taxonomy" id="6339"/>
    <lineage>
        <taxon>Eukaryota</taxon>
        <taxon>Metazoa</taxon>
        <taxon>Ecdysozoa</taxon>
        <taxon>Nematoda</taxon>
        <taxon>Chromadorea</taxon>
        <taxon>Rhabditida</taxon>
        <taxon>Rhabditina</taxon>
        <taxon>Rhabditomorpha</taxon>
        <taxon>Strongyloidea</taxon>
        <taxon>Heligmosomidae</taxon>
        <taxon>Heligmosomoides</taxon>
    </lineage>
</organism>
<dbReference type="Proteomes" id="UP000050761">
    <property type="component" value="Unassembled WGS sequence"/>
</dbReference>
<dbReference type="EMBL" id="UZAH01025561">
    <property type="protein sequence ID" value="VDO66209.1"/>
    <property type="molecule type" value="Genomic_DNA"/>
</dbReference>
<name>A0A183FGT7_HELPZ</name>
<accession>A0A3P7XKV9</accession>
<keyword evidence="2" id="KW-1185">Reference proteome</keyword>
<evidence type="ECO:0000313" key="3">
    <source>
        <dbReference type="WBParaSite" id="HPBE_0000590401-mRNA-1"/>
    </source>
</evidence>
<reference evidence="1 2" key="1">
    <citation type="submission" date="2018-11" db="EMBL/GenBank/DDBJ databases">
        <authorList>
            <consortium name="Pathogen Informatics"/>
        </authorList>
    </citation>
    <scope>NUCLEOTIDE SEQUENCE [LARGE SCALE GENOMIC DNA]</scope>
</reference>
<sequence>MLGARRPPSAQQVLLNARLMLSAQQQQQLQPIQLLLVVSLPFVGERLPSSLPQGRPAYRATEAAPLRWNRRASEAVVLHNECLFHRRAALGALMRTAGAERWSRRSFSQLVVLVRA</sequence>
<gene>
    <name evidence="1" type="ORF">HPBE_LOCUS5905</name>
</gene>
<dbReference type="WBParaSite" id="HPBE_0000590401-mRNA-1">
    <property type="protein sequence ID" value="HPBE_0000590401-mRNA-1"/>
    <property type="gene ID" value="HPBE_0000590401"/>
</dbReference>
<protein>
    <submittedName>
        <fullName evidence="3">Secreted protein</fullName>
    </submittedName>
</protein>
<evidence type="ECO:0000313" key="2">
    <source>
        <dbReference type="Proteomes" id="UP000050761"/>
    </source>
</evidence>
<reference evidence="3" key="2">
    <citation type="submission" date="2019-09" db="UniProtKB">
        <authorList>
            <consortium name="WormBaseParasite"/>
        </authorList>
    </citation>
    <scope>IDENTIFICATION</scope>
</reference>
<proteinExistence type="predicted"/>
<accession>A0A183FGT7</accession>
<evidence type="ECO:0000313" key="1">
    <source>
        <dbReference type="EMBL" id="VDO66209.1"/>
    </source>
</evidence>